<dbReference type="GeneID" id="20677634"/>
<dbReference type="STRING" id="747525.W4K8B4"/>
<dbReference type="GO" id="GO:0000398">
    <property type="term" value="P:mRNA splicing, via spliceosome"/>
    <property type="evidence" value="ECO:0007669"/>
    <property type="project" value="InterPro"/>
</dbReference>
<evidence type="ECO:0000256" key="1">
    <source>
        <dbReference type="ARBA" id="ARBA00004123"/>
    </source>
</evidence>
<feature type="region of interest" description="Disordered" evidence="4">
    <location>
        <begin position="222"/>
        <end position="377"/>
    </location>
</feature>
<dbReference type="InterPro" id="IPR026822">
    <property type="entry name" value="Spp2/MOS2_G-patch"/>
</dbReference>
<organism evidence="6 7">
    <name type="scientific">Heterobasidion irregulare (strain TC 32-1)</name>
    <dbReference type="NCBI Taxonomy" id="747525"/>
    <lineage>
        <taxon>Eukaryota</taxon>
        <taxon>Fungi</taxon>
        <taxon>Dikarya</taxon>
        <taxon>Basidiomycota</taxon>
        <taxon>Agaricomycotina</taxon>
        <taxon>Agaricomycetes</taxon>
        <taxon>Russulales</taxon>
        <taxon>Bondarzewiaceae</taxon>
        <taxon>Heterobasidion</taxon>
        <taxon>Heterobasidion annosum species complex</taxon>
    </lineage>
</organism>
<evidence type="ECO:0000256" key="4">
    <source>
        <dbReference type="SAM" id="MobiDB-lite"/>
    </source>
</evidence>
<feature type="compositionally biased region" description="Gly residues" evidence="4">
    <location>
        <begin position="76"/>
        <end position="88"/>
    </location>
</feature>
<feature type="compositionally biased region" description="Low complexity" evidence="4">
    <location>
        <begin position="295"/>
        <end position="309"/>
    </location>
</feature>
<dbReference type="GO" id="GO:0003676">
    <property type="term" value="F:nucleic acid binding"/>
    <property type="evidence" value="ECO:0007669"/>
    <property type="project" value="InterPro"/>
</dbReference>
<evidence type="ECO:0000313" key="6">
    <source>
        <dbReference type="EMBL" id="ETW82038.1"/>
    </source>
</evidence>
<evidence type="ECO:0000259" key="5">
    <source>
        <dbReference type="PROSITE" id="PS50174"/>
    </source>
</evidence>
<gene>
    <name evidence="6" type="ORF">HETIRDRAFT_475553</name>
</gene>
<dbReference type="HOGENOM" id="CLU_045413_1_0_1"/>
<dbReference type="RefSeq" id="XP_009546617.1">
    <property type="nucleotide sequence ID" value="XM_009548322.1"/>
</dbReference>
<feature type="domain" description="G-patch" evidence="5">
    <location>
        <begin position="208"/>
        <end position="254"/>
    </location>
</feature>
<evidence type="ECO:0000256" key="2">
    <source>
        <dbReference type="ARBA" id="ARBA00008576"/>
    </source>
</evidence>
<dbReference type="Proteomes" id="UP000030671">
    <property type="component" value="Unassembled WGS sequence"/>
</dbReference>
<dbReference type="PANTHER" id="PTHR15818">
    <property type="entry name" value="G PATCH AND KOW-CONTAINING"/>
    <property type="match status" value="1"/>
</dbReference>
<feature type="compositionally biased region" description="Basic and acidic residues" evidence="4">
    <location>
        <begin position="314"/>
        <end position="377"/>
    </location>
</feature>
<keyword evidence="3" id="KW-0539">Nucleus</keyword>
<evidence type="ECO:0000313" key="7">
    <source>
        <dbReference type="Proteomes" id="UP000030671"/>
    </source>
</evidence>
<feature type="region of interest" description="Disordered" evidence="4">
    <location>
        <begin position="67"/>
        <end position="183"/>
    </location>
</feature>
<feature type="region of interest" description="Disordered" evidence="4">
    <location>
        <begin position="1"/>
        <end position="23"/>
    </location>
</feature>
<dbReference type="OrthoDB" id="5577072at2759"/>
<dbReference type="InterPro" id="IPR045166">
    <property type="entry name" value="Spp2-like"/>
</dbReference>
<dbReference type="AlphaFoldDB" id="W4K8B4"/>
<comment type="similarity">
    <text evidence="2">Belongs to the SPP2 family.</text>
</comment>
<dbReference type="eggNOG" id="KOG4315">
    <property type="taxonomic scope" value="Eukaryota"/>
</dbReference>
<dbReference type="PROSITE" id="PS50174">
    <property type="entry name" value="G_PATCH"/>
    <property type="match status" value="1"/>
</dbReference>
<feature type="compositionally biased region" description="Basic and acidic residues" evidence="4">
    <location>
        <begin position="251"/>
        <end position="285"/>
    </location>
</feature>
<feature type="compositionally biased region" description="Basic and acidic residues" evidence="4">
    <location>
        <begin position="110"/>
        <end position="125"/>
    </location>
</feature>
<feature type="compositionally biased region" description="Basic and acidic residues" evidence="4">
    <location>
        <begin position="134"/>
        <end position="149"/>
    </location>
</feature>
<comment type="subcellular location">
    <subcellularLocation>
        <location evidence="1">Nucleus</location>
    </subcellularLocation>
</comment>
<dbReference type="EMBL" id="KI925458">
    <property type="protein sequence ID" value="ETW82038.1"/>
    <property type="molecule type" value="Genomic_DNA"/>
</dbReference>
<name>W4K8B4_HETIT</name>
<dbReference type="Pfam" id="PF12656">
    <property type="entry name" value="G-patch_2"/>
    <property type="match status" value="1"/>
</dbReference>
<reference evidence="6 7" key="1">
    <citation type="journal article" date="2012" name="New Phytol.">
        <title>Insight into trade-off between wood decay and parasitism from the genome of a fungal forest pathogen.</title>
        <authorList>
            <person name="Olson A."/>
            <person name="Aerts A."/>
            <person name="Asiegbu F."/>
            <person name="Belbahri L."/>
            <person name="Bouzid O."/>
            <person name="Broberg A."/>
            <person name="Canback B."/>
            <person name="Coutinho P.M."/>
            <person name="Cullen D."/>
            <person name="Dalman K."/>
            <person name="Deflorio G."/>
            <person name="van Diepen L.T."/>
            <person name="Dunand C."/>
            <person name="Duplessis S."/>
            <person name="Durling M."/>
            <person name="Gonthier P."/>
            <person name="Grimwood J."/>
            <person name="Fossdal C.G."/>
            <person name="Hansson D."/>
            <person name="Henrissat B."/>
            <person name="Hietala A."/>
            <person name="Himmelstrand K."/>
            <person name="Hoffmeister D."/>
            <person name="Hogberg N."/>
            <person name="James T.Y."/>
            <person name="Karlsson M."/>
            <person name="Kohler A."/>
            <person name="Kues U."/>
            <person name="Lee Y.H."/>
            <person name="Lin Y.C."/>
            <person name="Lind M."/>
            <person name="Lindquist E."/>
            <person name="Lombard V."/>
            <person name="Lucas S."/>
            <person name="Lunden K."/>
            <person name="Morin E."/>
            <person name="Murat C."/>
            <person name="Park J."/>
            <person name="Raffaello T."/>
            <person name="Rouze P."/>
            <person name="Salamov A."/>
            <person name="Schmutz J."/>
            <person name="Solheim H."/>
            <person name="Stahlberg J."/>
            <person name="Velez H."/>
            <person name="de Vries R.P."/>
            <person name="Wiebenga A."/>
            <person name="Woodward S."/>
            <person name="Yakovlev I."/>
            <person name="Garbelotto M."/>
            <person name="Martin F."/>
            <person name="Grigoriev I.V."/>
            <person name="Stenlid J."/>
        </authorList>
    </citation>
    <scope>NUCLEOTIDE SEQUENCE [LARGE SCALE GENOMIC DNA]</scope>
    <source>
        <strain evidence="6 7">TC 32-1</strain>
    </source>
</reference>
<dbReference type="InParanoid" id="W4K8B4"/>
<accession>W4K8B4</accession>
<sequence length="377" mass="42049">MSKVSFTIRRPAPPPRSIIRHSSEEIIDSNVAIIDSSDEDEPQGPLVIPALQNRDWREMARKRRAGLSYVPPSGQVGVGKDGSVGGLGTRDTINSGVQLEGLQAPRKRPKTESDENDAGSKDHLLQEGVAGAKDAAEVKEGETDEERAIRAVLASARGETREGGPHIDIIPAGGNEWGRRPTEDDAFKQDVDALPDEATLDDYERVPVEQFGAALLRGMGWKEGTAASKKKKGPVEPWLPQARPALLGIGAKEREALDDGSMRKAKGRPDKRYVPVVRQGRDEGRASSSRSQPPSGTNSHRSSRSQSPSRRSRKESDYEQDRDRPGDRKRERERDRGSERRSEQHERDVYQKDQRRNGRHEEYRGDRDKHRERSGRN</sequence>
<evidence type="ECO:0000256" key="3">
    <source>
        <dbReference type="ARBA" id="ARBA00023242"/>
    </source>
</evidence>
<dbReference type="InterPro" id="IPR000467">
    <property type="entry name" value="G_patch_dom"/>
</dbReference>
<keyword evidence="7" id="KW-1185">Reference proteome</keyword>
<protein>
    <recommendedName>
        <fullName evidence="5">G-patch domain-containing protein</fullName>
    </recommendedName>
</protein>
<dbReference type="GO" id="GO:0005681">
    <property type="term" value="C:spliceosomal complex"/>
    <property type="evidence" value="ECO:0007669"/>
    <property type="project" value="TreeGrafter"/>
</dbReference>
<dbReference type="KEGG" id="hir:HETIRDRAFT_475553"/>
<proteinExistence type="inferred from homology"/>
<dbReference type="PANTHER" id="PTHR15818:SF2">
    <property type="entry name" value="G-PATCH DOMAIN AND KOW MOTIFS-CONTAINING PROTEIN"/>
    <property type="match status" value="1"/>
</dbReference>